<keyword evidence="2" id="KW-1185">Reference proteome</keyword>
<gene>
    <name evidence="1" type="ORF">ACFOY2_45785</name>
</gene>
<evidence type="ECO:0000313" key="2">
    <source>
        <dbReference type="Proteomes" id="UP001595851"/>
    </source>
</evidence>
<evidence type="ECO:0008006" key="3">
    <source>
        <dbReference type="Google" id="ProtNLM"/>
    </source>
</evidence>
<reference evidence="2" key="1">
    <citation type="journal article" date="2019" name="Int. J. Syst. Evol. Microbiol.">
        <title>The Global Catalogue of Microorganisms (GCM) 10K type strain sequencing project: providing services to taxonomists for standard genome sequencing and annotation.</title>
        <authorList>
            <consortium name="The Broad Institute Genomics Platform"/>
            <consortium name="The Broad Institute Genome Sequencing Center for Infectious Disease"/>
            <person name="Wu L."/>
            <person name="Ma J."/>
        </authorList>
    </citation>
    <scope>NUCLEOTIDE SEQUENCE [LARGE SCALE GENOMIC DNA]</scope>
    <source>
        <strain evidence="2">TBRC 1276</strain>
    </source>
</reference>
<name>A0ABV8GNW0_9ACTN</name>
<proteinExistence type="predicted"/>
<evidence type="ECO:0000313" key="1">
    <source>
        <dbReference type="EMBL" id="MFC4014603.1"/>
    </source>
</evidence>
<sequence>MATRINRGLSKKVAAMVARRIDQVADDVARGVRDNAPAAKTWQTDADEQVRPSHAEAHGQTIPANLDFRLQAMEYVRKGRGRDGKAVNRSGGWKLLKGVWDLADRPRDERLPVHQVANCRCQAVDVPGAIASRVRSTPAQPRGNAIAATVSVSFERVAESEHAERGGGWLAEAVRVAAARSRARRR</sequence>
<protein>
    <recommendedName>
        <fullName evidence="3">Phage head morphogenesis domain-containing protein</fullName>
    </recommendedName>
</protein>
<dbReference type="Proteomes" id="UP001595851">
    <property type="component" value="Unassembled WGS sequence"/>
</dbReference>
<comment type="caution">
    <text evidence="1">The sequence shown here is derived from an EMBL/GenBank/DDBJ whole genome shotgun (WGS) entry which is preliminary data.</text>
</comment>
<dbReference type="EMBL" id="JBHSBI010000036">
    <property type="protein sequence ID" value="MFC4014603.1"/>
    <property type="molecule type" value="Genomic_DNA"/>
</dbReference>
<organism evidence="1 2">
    <name type="scientific">Nonomuraea purpurea</name>
    <dbReference type="NCBI Taxonomy" id="1849276"/>
    <lineage>
        <taxon>Bacteria</taxon>
        <taxon>Bacillati</taxon>
        <taxon>Actinomycetota</taxon>
        <taxon>Actinomycetes</taxon>
        <taxon>Streptosporangiales</taxon>
        <taxon>Streptosporangiaceae</taxon>
        <taxon>Nonomuraea</taxon>
    </lineage>
</organism>
<accession>A0ABV8GNW0</accession>
<dbReference type="RefSeq" id="WP_379534438.1">
    <property type="nucleotide sequence ID" value="NZ_JBHSBI010000036.1"/>
</dbReference>